<evidence type="ECO:0000313" key="8">
    <source>
        <dbReference type="Proteomes" id="UP000728032"/>
    </source>
</evidence>
<dbReference type="PROSITE" id="PS51883">
    <property type="entry name" value="OBG"/>
    <property type="match status" value="1"/>
</dbReference>
<organism evidence="7">
    <name type="scientific">Oppiella nova</name>
    <dbReference type="NCBI Taxonomy" id="334625"/>
    <lineage>
        <taxon>Eukaryota</taxon>
        <taxon>Metazoa</taxon>
        <taxon>Ecdysozoa</taxon>
        <taxon>Arthropoda</taxon>
        <taxon>Chelicerata</taxon>
        <taxon>Arachnida</taxon>
        <taxon>Acari</taxon>
        <taxon>Acariformes</taxon>
        <taxon>Sarcoptiformes</taxon>
        <taxon>Oribatida</taxon>
        <taxon>Brachypylina</taxon>
        <taxon>Oppioidea</taxon>
        <taxon>Oppiidae</taxon>
        <taxon>Oppiella</taxon>
    </lineage>
</organism>
<dbReference type="Pfam" id="PF01018">
    <property type="entry name" value="GTP1_OBG"/>
    <property type="match status" value="1"/>
</dbReference>
<dbReference type="Gene3D" id="2.70.210.12">
    <property type="entry name" value="GTP1/OBG domain"/>
    <property type="match status" value="1"/>
</dbReference>
<dbReference type="InterPro" id="IPR036726">
    <property type="entry name" value="GTP1_OBG_dom_sf"/>
</dbReference>
<dbReference type="InterPro" id="IPR027417">
    <property type="entry name" value="P-loop_NTPase"/>
</dbReference>
<accession>A0A7R9LEX8</accession>
<dbReference type="GO" id="GO:0003924">
    <property type="term" value="F:GTPase activity"/>
    <property type="evidence" value="ECO:0007669"/>
    <property type="project" value="InterPro"/>
</dbReference>
<feature type="domain" description="OBG-type G" evidence="5">
    <location>
        <begin position="274"/>
        <end position="474"/>
    </location>
</feature>
<dbReference type="Pfam" id="PF01926">
    <property type="entry name" value="MMR_HSR1"/>
    <property type="match status" value="2"/>
</dbReference>
<dbReference type="InterPro" id="IPR006169">
    <property type="entry name" value="GTP1_OBG_dom"/>
</dbReference>
<dbReference type="CDD" id="cd01898">
    <property type="entry name" value="Obg"/>
    <property type="match status" value="1"/>
</dbReference>
<name>A0A7R9LEX8_9ACAR</name>
<dbReference type="OrthoDB" id="347018at2759"/>
<evidence type="ECO:0000256" key="4">
    <source>
        <dbReference type="ARBA" id="ARBA00023134"/>
    </source>
</evidence>
<evidence type="ECO:0000259" key="6">
    <source>
        <dbReference type="PROSITE" id="PS51883"/>
    </source>
</evidence>
<comment type="similarity">
    <text evidence="1">Belongs to the TRAFAC class OBG-HflX-like GTPase superfamily. OBG GTPase family.</text>
</comment>
<keyword evidence="4" id="KW-0342">GTP-binding</keyword>
<dbReference type="GO" id="GO:0000287">
    <property type="term" value="F:magnesium ion binding"/>
    <property type="evidence" value="ECO:0007669"/>
    <property type="project" value="InterPro"/>
</dbReference>
<dbReference type="EMBL" id="OC915177">
    <property type="protein sequence ID" value="CAD7639083.1"/>
    <property type="molecule type" value="Genomic_DNA"/>
</dbReference>
<dbReference type="SUPFAM" id="SSF52540">
    <property type="entry name" value="P-loop containing nucleoside triphosphate hydrolases"/>
    <property type="match status" value="3"/>
</dbReference>
<evidence type="ECO:0000259" key="5">
    <source>
        <dbReference type="PROSITE" id="PS51710"/>
    </source>
</evidence>
<evidence type="ECO:0000313" key="7">
    <source>
        <dbReference type="EMBL" id="CAD7639083.1"/>
    </source>
</evidence>
<dbReference type="InterPro" id="IPR045086">
    <property type="entry name" value="OBG_GTPase"/>
</dbReference>
<dbReference type="EMBL" id="CAJPVJ010000352">
    <property type="protein sequence ID" value="CAG2162168.1"/>
    <property type="molecule type" value="Genomic_DNA"/>
</dbReference>
<dbReference type="HAMAP" id="MF_01454">
    <property type="entry name" value="GTPase_Obg"/>
    <property type="match status" value="1"/>
</dbReference>
<dbReference type="GO" id="GO:0005739">
    <property type="term" value="C:mitochondrion"/>
    <property type="evidence" value="ECO:0007669"/>
    <property type="project" value="TreeGrafter"/>
</dbReference>
<dbReference type="GO" id="GO:0005525">
    <property type="term" value="F:GTP binding"/>
    <property type="evidence" value="ECO:0007669"/>
    <property type="project" value="UniProtKB-KW"/>
</dbReference>
<protein>
    <submittedName>
        <fullName evidence="7">Uncharacterized protein</fullName>
    </submittedName>
</protein>
<dbReference type="FunFam" id="2.70.210.12:FF:000001">
    <property type="entry name" value="GTPase Obg"/>
    <property type="match status" value="1"/>
</dbReference>
<reference evidence="7" key="1">
    <citation type="submission" date="2020-11" db="EMBL/GenBank/DDBJ databases">
        <authorList>
            <person name="Tran Van P."/>
        </authorList>
    </citation>
    <scope>NUCLEOTIDE SEQUENCE</scope>
</reference>
<gene>
    <name evidence="7" type="ORF">ONB1V03_LOCUS1767</name>
</gene>
<evidence type="ECO:0000256" key="2">
    <source>
        <dbReference type="ARBA" id="ARBA00022517"/>
    </source>
</evidence>
<dbReference type="PANTHER" id="PTHR11702">
    <property type="entry name" value="DEVELOPMENTALLY REGULATED GTP-BINDING PROTEIN-RELATED"/>
    <property type="match status" value="1"/>
</dbReference>
<keyword evidence="3" id="KW-0547">Nucleotide-binding</keyword>
<dbReference type="PROSITE" id="PS51710">
    <property type="entry name" value="G_OBG"/>
    <property type="match status" value="1"/>
</dbReference>
<dbReference type="AlphaFoldDB" id="A0A7R9LEX8"/>
<evidence type="ECO:0000256" key="1">
    <source>
        <dbReference type="ARBA" id="ARBA00007699"/>
    </source>
</evidence>
<proteinExistence type="inferred from homology"/>
<dbReference type="SUPFAM" id="SSF82051">
    <property type="entry name" value="Obg GTP-binding protein N-terminal domain"/>
    <property type="match status" value="1"/>
</dbReference>
<sequence>MTFRLGLSVRSALSACDLVHCRSHVWRQCRRLKSSQIWSDFSDNEENNSRRRHQMVVQSGFESETEQITALLHELSDTDGQSWSHWEEEGEPTIRGVKTNAIPLRRFKEKSLYDRKRHFVDWKQIQCTAGKGGDGMICFLKLWCNAMAGPSGGDGGNGGHVILEADHQTKCLSNLSTLLKAESGEKGMSKDMSGKNGEHLVVKVPVGTLVKDYETQRLIADLDVSGSKFIAARGGQGGKGNHYFLNNTNRHPGVAEVGATGESKRWTLELRTMAHSGLVGFPNSGKSTLLRAISRAKPKVANYPFTTLNPMVGIVDGKSTLLRAISRAKPKVANYPFTTLNPMVGIVEYSDYEQLAVADLPGIISGAHLNKGLGISFLRHIERCVCLFYVIDLTVDEPYEQLTSLMTELEHYKKGLSKRPHTIVANKIDAPGAQHKLKLLKESIGETDFRIIAISAKYGTNLTELLRYFRELYDLYNYDDNDNRLKGLSKRPHTIVANKIDAPGAQHKLKLLKESIGETDFRIIAISAKYGTNLTELLRYFRELYDLYNYDDNDNRLVW</sequence>
<dbReference type="Gene3D" id="3.40.50.300">
    <property type="entry name" value="P-loop containing nucleotide triphosphate hydrolases"/>
    <property type="match status" value="3"/>
</dbReference>
<dbReference type="PRINTS" id="PR00326">
    <property type="entry name" value="GTP1OBG"/>
</dbReference>
<keyword evidence="2" id="KW-0690">Ribosome biogenesis</keyword>
<keyword evidence="8" id="KW-1185">Reference proteome</keyword>
<dbReference type="GO" id="GO:0042254">
    <property type="term" value="P:ribosome biogenesis"/>
    <property type="evidence" value="ECO:0007669"/>
    <property type="project" value="UniProtKB-UniRule"/>
</dbReference>
<dbReference type="InterPro" id="IPR031167">
    <property type="entry name" value="G_OBG"/>
</dbReference>
<dbReference type="Proteomes" id="UP000728032">
    <property type="component" value="Unassembled WGS sequence"/>
</dbReference>
<evidence type="ECO:0000256" key="3">
    <source>
        <dbReference type="ARBA" id="ARBA00022741"/>
    </source>
</evidence>
<dbReference type="InterPro" id="IPR014100">
    <property type="entry name" value="GTP-bd_Obg/CgtA"/>
</dbReference>
<feature type="domain" description="Obg" evidence="6">
    <location>
        <begin position="117"/>
        <end position="273"/>
    </location>
</feature>
<dbReference type="PANTHER" id="PTHR11702:SF31">
    <property type="entry name" value="MITOCHONDRIAL RIBOSOME-ASSOCIATED GTPASE 2"/>
    <property type="match status" value="1"/>
</dbReference>
<dbReference type="InterPro" id="IPR006073">
    <property type="entry name" value="GTP-bd"/>
</dbReference>